<protein>
    <submittedName>
        <fullName evidence="1">Uncharacterized protein</fullName>
    </submittedName>
</protein>
<keyword evidence="2" id="KW-1185">Reference proteome</keyword>
<organism evidence="1 2">
    <name type="scientific">Coprinellus micaceus</name>
    <name type="common">Glistening ink-cap mushroom</name>
    <name type="synonym">Coprinus micaceus</name>
    <dbReference type="NCBI Taxonomy" id="71717"/>
    <lineage>
        <taxon>Eukaryota</taxon>
        <taxon>Fungi</taxon>
        <taxon>Dikarya</taxon>
        <taxon>Basidiomycota</taxon>
        <taxon>Agaricomycotina</taxon>
        <taxon>Agaricomycetes</taxon>
        <taxon>Agaricomycetidae</taxon>
        <taxon>Agaricales</taxon>
        <taxon>Agaricineae</taxon>
        <taxon>Psathyrellaceae</taxon>
        <taxon>Coprinellus</taxon>
    </lineage>
</organism>
<dbReference type="EMBL" id="QPFP01000005">
    <property type="protein sequence ID" value="TEB36945.1"/>
    <property type="molecule type" value="Genomic_DNA"/>
</dbReference>
<accession>A0A4Y7TRY0</accession>
<reference evidence="1 2" key="1">
    <citation type="journal article" date="2019" name="Nat. Ecol. Evol.">
        <title>Megaphylogeny resolves global patterns of mushroom evolution.</title>
        <authorList>
            <person name="Varga T."/>
            <person name="Krizsan K."/>
            <person name="Foldi C."/>
            <person name="Dima B."/>
            <person name="Sanchez-Garcia M."/>
            <person name="Sanchez-Ramirez S."/>
            <person name="Szollosi G.J."/>
            <person name="Szarkandi J.G."/>
            <person name="Papp V."/>
            <person name="Albert L."/>
            <person name="Andreopoulos W."/>
            <person name="Angelini C."/>
            <person name="Antonin V."/>
            <person name="Barry K.W."/>
            <person name="Bougher N.L."/>
            <person name="Buchanan P."/>
            <person name="Buyck B."/>
            <person name="Bense V."/>
            <person name="Catcheside P."/>
            <person name="Chovatia M."/>
            <person name="Cooper J."/>
            <person name="Damon W."/>
            <person name="Desjardin D."/>
            <person name="Finy P."/>
            <person name="Geml J."/>
            <person name="Haridas S."/>
            <person name="Hughes K."/>
            <person name="Justo A."/>
            <person name="Karasinski D."/>
            <person name="Kautmanova I."/>
            <person name="Kiss B."/>
            <person name="Kocsube S."/>
            <person name="Kotiranta H."/>
            <person name="LaButti K.M."/>
            <person name="Lechner B.E."/>
            <person name="Liimatainen K."/>
            <person name="Lipzen A."/>
            <person name="Lukacs Z."/>
            <person name="Mihaltcheva S."/>
            <person name="Morgado L.N."/>
            <person name="Niskanen T."/>
            <person name="Noordeloos M.E."/>
            <person name="Ohm R.A."/>
            <person name="Ortiz-Santana B."/>
            <person name="Ovrebo C."/>
            <person name="Racz N."/>
            <person name="Riley R."/>
            <person name="Savchenko A."/>
            <person name="Shiryaev A."/>
            <person name="Soop K."/>
            <person name="Spirin V."/>
            <person name="Szebenyi C."/>
            <person name="Tomsovsky M."/>
            <person name="Tulloss R.E."/>
            <person name="Uehling J."/>
            <person name="Grigoriev I.V."/>
            <person name="Vagvolgyi C."/>
            <person name="Papp T."/>
            <person name="Martin F.M."/>
            <person name="Miettinen O."/>
            <person name="Hibbett D.S."/>
            <person name="Nagy L.G."/>
        </authorList>
    </citation>
    <scope>NUCLEOTIDE SEQUENCE [LARGE SCALE GENOMIC DNA]</scope>
    <source>
        <strain evidence="1 2">FP101781</strain>
    </source>
</reference>
<gene>
    <name evidence="1" type="ORF">FA13DRAFT_1090973</name>
</gene>
<proteinExistence type="predicted"/>
<evidence type="ECO:0000313" key="2">
    <source>
        <dbReference type="Proteomes" id="UP000298030"/>
    </source>
</evidence>
<dbReference type="Proteomes" id="UP000298030">
    <property type="component" value="Unassembled WGS sequence"/>
</dbReference>
<evidence type="ECO:0000313" key="1">
    <source>
        <dbReference type="EMBL" id="TEB36945.1"/>
    </source>
</evidence>
<sequence>MVLASFPAQDAFVRPSQSSPGSLTQRIPPHVTDSASYTPFHLDGPHRSTTGTPMPCQPTALMPSFSPLPCLFSIIVDTALGRRSRLRQIFVAGRAFMAVIGACFQRRSFEDSEGLPRPTRRERKVPGRGILDVGEPSGGEIFFASSPFSSGCLPLIVYFIHCYLPFSQLSIRRPLPSSSFFSFFSYLRPGMPVAEGPTGLPMCTVPMIQLPRRHQKLNTSFQHRSLCSRPLTRTLCEHFTLRDNYAAERDFELHLRCEGGLNV</sequence>
<name>A0A4Y7TRY0_COPMI</name>
<dbReference type="AlphaFoldDB" id="A0A4Y7TRY0"/>
<comment type="caution">
    <text evidence="1">The sequence shown here is derived from an EMBL/GenBank/DDBJ whole genome shotgun (WGS) entry which is preliminary data.</text>
</comment>